<keyword evidence="4" id="KW-0012">Acyltransferase</keyword>
<keyword evidence="2 5" id="KW-0808">Transferase</keyword>
<dbReference type="PANTHER" id="PTHR23416">
    <property type="entry name" value="SIALIC ACID SYNTHASE-RELATED"/>
    <property type="match status" value="1"/>
</dbReference>
<evidence type="ECO:0000256" key="3">
    <source>
        <dbReference type="ARBA" id="ARBA00022737"/>
    </source>
</evidence>
<dbReference type="PROSITE" id="PS00101">
    <property type="entry name" value="HEXAPEP_TRANSFERASES"/>
    <property type="match status" value="1"/>
</dbReference>
<dbReference type="OrthoDB" id="9814490at2"/>
<evidence type="ECO:0000256" key="1">
    <source>
        <dbReference type="ARBA" id="ARBA00007274"/>
    </source>
</evidence>
<evidence type="ECO:0000313" key="6">
    <source>
        <dbReference type="Proteomes" id="UP000077667"/>
    </source>
</evidence>
<dbReference type="Pfam" id="PF14602">
    <property type="entry name" value="Hexapep_2"/>
    <property type="match status" value="1"/>
</dbReference>
<name>A0A1A9HYK1_9BACT</name>
<dbReference type="AlphaFoldDB" id="A0A1A9HYK1"/>
<dbReference type="InterPro" id="IPR051159">
    <property type="entry name" value="Hexapeptide_acetyltransf"/>
</dbReference>
<dbReference type="RefSeq" id="WP_067752916.1">
    <property type="nucleotide sequence ID" value="NZ_CP015772.1"/>
</dbReference>
<dbReference type="Proteomes" id="UP000077667">
    <property type="component" value="Chromosome"/>
</dbReference>
<keyword evidence="6" id="KW-1185">Reference proteome</keyword>
<dbReference type="EMBL" id="CP015772">
    <property type="protein sequence ID" value="ANH80446.1"/>
    <property type="molecule type" value="Genomic_DNA"/>
</dbReference>
<dbReference type="InterPro" id="IPR011004">
    <property type="entry name" value="Trimer_LpxA-like_sf"/>
</dbReference>
<evidence type="ECO:0000256" key="4">
    <source>
        <dbReference type="ARBA" id="ARBA00023315"/>
    </source>
</evidence>
<evidence type="ECO:0000313" key="5">
    <source>
        <dbReference type="EMBL" id="ANH80446.1"/>
    </source>
</evidence>
<dbReference type="CDD" id="cd04647">
    <property type="entry name" value="LbH_MAT_like"/>
    <property type="match status" value="1"/>
</dbReference>
<dbReference type="PANTHER" id="PTHR23416:SF23">
    <property type="entry name" value="ACETYLTRANSFERASE C18B11.09C-RELATED"/>
    <property type="match status" value="1"/>
</dbReference>
<dbReference type="InterPro" id="IPR018357">
    <property type="entry name" value="Hexapep_transf_CS"/>
</dbReference>
<keyword evidence="3" id="KW-0677">Repeat</keyword>
<reference evidence="5 6" key="1">
    <citation type="submission" date="2016-05" db="EMBL/GenBank/DDBJ databases">
        <title>Niabella ginsenosidivorans BS26 whole genome sequencing.</title>
        <authorList>
            <person name="Im W.T."/>
            <person name="Siddiqi M.Z."/>
        </authorList>
    </citation>
    <scope>NUCLEOTIDE SEQUENCE [LARGE SCALE GENOMIC DNA]</scope>
    <source>
        <strain evidence="5 6">BS26</strain>
    </source>
</reference>
<accession>A0A1A9HYK1</accession>
<gene>
    <name evidence="5" type="ORF">A8C56_05080</name>
</gene>
<dbReference type="InterPro" id="IPR001451">
    <property type="entry name" value="Hexapep"/>
</dbReference>
<dbReference type="GO" id="GO:0005829">
    <property type="term" value="C:cytosol"/>
    <property type="evidence" value="ECO:0007669"/>
    <property type="project" value="TreeGrafter"/>
</dbReference>
<sequence>MESLKKKIKSVPALKKTAQWLLNAEHDPRPRWLIRAFVNPFVHKKGGGSIVRKYSRMDLFPFNKFFLGECAIIEDYAVINNGVGDVEIGSHSIIGVGCVVIGPISVGKHVMFAQHVVASGLNHGYQDIHQPISHQQVECKRIIVEDEVWIGANSVITAGVTLGKHSVVGAGSVVTKDVPPFSIVAGNPARVIKQYNNVSKNWERV</sequence>
<dbReference type="KEGG" id="nia:A8C56_05080"/>
<comment type="similarity">
    <text evidence="1">Belongs to the transferase hexapeptide repeat family.</text>
</comment>
<dbReference type="SUPFAM" id="SSF51161">
    <property type="entry name" value="Trimeric LpxA-like enzymes"/>
    <property type="match status" value="1"/>
</dbReference>
<dbReference type="Gene3D" id="2.160.10.10">
    <property type="entry name" value="Hexapeptide repeat proteins"/>
    <property type="match status" value="1"/>
</dbReference>
<proteinExistence type="inferred from homology"/>
<evidence type="ECO:0000256" key="2">
    <source>
        <dbReference type="ARBA" id="ARBA00022679"/>
    </source>
</evidence>
<dbReference type="GO" id="GO:0008374">
    <property type="term" value="F:O-acyltransferase activity"/>
    <property type="evidence" value="ECO:0007669"/>
    <property type="project" value="TreeGrafter"/>
</dbReference>
<protein>
    <submittedName>
        <fullName evidence="5">Acetyltransferase</fullName>
    </submittedName>
</protein>
<dbReference type="STRING" id="1176587.A8C56_05080"/>
<organism evidence="5 6">
    <name type="scientific">Niabella ginsenosidivorans</name>
    <dbReference type="NCBI Taxonomy" id="1176587"/>
    <lineage>
        <taxon>Bacteria</taxon>
        <taxon>Pseudomonadati</taxon>
        <taxon>Bacteroidota</taxon>
        <taxon>Chitinophagia</taxon>
        <taxon>Chitinophagales</taxon>
        <taxon>Chitinophagaceae</taxon>
        <taxon>Niabella</taxon>
    </lineage>
</organism>